<evidence type="ECO:0000256" key="3">
    <source>
        <dbReference type="ARBA" id="ARBA00022741"/>
    </source>
</evidence>
<gene>
    <name evidence="12" type="ORF">D3A95_00365</name>
</gene>
<sequence length="524" mass="57133">MSYCLNPNCVKPDNPDDVDVCQACGSKLLLNDQYKAIKVLGRGGFGTTYLAIDTKLPGNPSCVIKQLRPAATAPHILAMARELFLREATTLGKVGNHPQLPRLLGYFENENEFYLVQEYVAGLTLQQEVKRFGPKSEAEVKQVLQEVLPILDYLHKNSVIHRDIKPANLIRREIDNKLVLIDFGAVKDKVTQAMVENAPELSTFTSFAVGTPMYAPPEQMAMRPIYASDIYALGVTCVYLLTGKSPKEIERDPRTGEWHWKRHVKNISPEFAAILDKMLEDAVKNRYQSAIDVLADLQLLESKQTTAVAAPSIAAEDDDLSNALSAPPSQGHPRVPGVTKRPSYASSVSQNAQAARIRQSRMTGSQLGGPPVVGTGPGQHLRAKVAPRMTATQVLTAYKRGERDFVDVDLSNVVLRNADLSGANFANANFTNADLKGCILANAVLREANFQGANLSDANLCGAYLVQANFEKAILRGAKFLDASISGANFTGADICGADFSMVSGMVQGQLDKTKKNWFTKLPK</sequence>
<dbReference type="Gene3D" id="2.160.20.80">
    <property type="entry name" value="E3 ubiquitin-protein ligase SopA"/>
    <property type="match status" value="1"/>
</dbReference>
<organism evidence="12 13">
    <name type="scientific">Thermosynechococcus sichuanensis E542</name>
    <dbReference type="NCBI Taxonomy" id="2016101"/>
    <lineage>
        <taxon>Bacteria</taxon>
        <taxon>Bacillati</taxon>
        <taxon>Cyanobacteriota</taxon>
        <taxon>Cyanophyceae</taxon>
        <taxon>Acaryochloridales</taxon>
        <taxon>Thermosynechococcaceae</taxon>
        <taxon>Thermosynechococcus</taxon>
        <taxon>Thermosynechococcus sichuanensis</taxon>
    </lineage>
</organism>
<proteinExistence type="inferred from homology"/>
<dbReference type="SUPFAM" id="SSF56112">
    <property type="entry name" value="Protein kinase-like (PK-like)"/>
    <property type="match status" value="1"/>
</dbReference>
<name>A0A3B7MH66_9CYAN</name>
<dbReference type="NCBIfam" id="NF045510">
    <property type="entry name" value="4Cys_prefix_kin"/>
    <property type="match status" value="1"/>
</dbReference>
<evidence type="ECO:0000256" key="5">
    <source>
        <dbReference type="ARBA" id="ARBA00022840"/>
    </source>
</evidence>
<keyword evidence="2 8" id="KW-0808">Transferase</keyword>
<dbReference type="GO" id="GO:0106310">
    <property type="term" value="F:protein serine kinase activity"/>
    <property type="evidence" value="ECO:0007669"/>
    <property type="project" value="RHEA"/>
</dbReference>
<dbReference type="PROSITE" id="PS50011">
    <property type="entry name" value="PROTEIN_KINASE_DOM"/>
    <property type="match status" value="1"/>
</dbReference>
<evidence type="ECO:0000256" key="7">
    <source>
        <dbReference type="ARBA" id="ARBA00048679"/>
    </source>
</evidence>
<dbReference type="Pfam" id="PF00069">
    <property type="entry name" value="Pkinase"/>
    <property type="match status" value="1"/>
</dbReference>
<evidence type="ECO:0000256" key="10">
    <source>
        <dbReference type="SAM" id="MobiDB-lite"/>
    </source>
</evidence>
<dbReference type="InterPro" id="IPR011009">
    <property type="entry name" value="Kinase-like_dom_sf"/>
</dbReference>
<dbReference type="PIRSF" id="PIRSF000647">
    <property type="entry name" value="Ser/Thr_PK_SpkB"/>
    <property type="match status" value="1"/>
</dbReference>
<evidence type="ECO:0000256" key="8">
    <source>
        <dbReference type="PIRNR" id="PIRNR000647"/>
    </source>
</evidence>
<keyword evidence="1 8" id="KW-0723">Serine/threonine-protein kinase</keyword>
<dbReference type="SMART" id="SM00220">
    <property type="entry name" value="S_TKc"/>
    <property type="match status" value="1"/>
</dbReference>
<dbReference type="RefSeq" id="WP_181495437.1">
    <property type="nucleotide sequence ID" value="NZ_CP032152.1"/>
</dbReference>
<dbReference type="PANTHER" id="PTHR24363">
    <property type="entry name" value="SERINE/THREONINE PROTEIN KINASE"/>
    <property type="match status" value="1"/>
</dbReference>
<dbReference type="PROSITE" id="PS00107">
    <property type="entry name" value="PROTEIN_KINASE_ATP"/>
    <property type="match status" value="1"/>
</dbReference>
<comment type="catalytic activity">
    <reaction evidence="7 8">
        <text>L-seryl-[protein] + ATP = O-phospho-L-seryl-[protein] + ADP + H(+)</text>
        <dbReference type="Rhea" id="RHEA:17989"/>
        <dbReference type="Rhea" id="RHEA-COMP:9863"/>
        <dbReference type="Rhea" id="RHEA-COMP:11604"/>
        <dbReference type="ChEBI" id="CHEBI:15378"/>
        <dbReference type="ChEBI" id="CHEBI:29999"/>
        <dbReference type="ChEBI" id="CHEBI:30616"/>
        <dbReference type="ChEBI" id="CHEBI:83421"/>
        <dbReference type="ChEBI" id="CHEBI:456216"/>
        <dbReference type="EC" id="2.7.11.1"/>
    </reaction>
</comment>
<evidence type="ECO:0000256" key="2">
    <source>
        <dbReference type="ARBA" id="ARBA00022679"/>
    </source>
</evidence>
<dbReference type="InterPro" id="IPR016252">
    <property type="entry name" value="Ser/Thr_kinase_SpkB"/>
</dbReference>
<dbReference type="CDD" id="cd14014">
    <property type="entry name" value="STKc_PknB_like"/>
    <property type="match status" value="1"/>
</dbReference>
<evidence type="ECO:0000256" key="6">
    <source>
        <dbReference type="ARBA" id="ARBA00047899"/>
    </source>
</evidence>
<dbReference type="SUPFAM" id="SSF141571">
    <property type="entry name" value="Pentapeptide repeat-like"/>
    <property type="match status" value="1"/>
</dbReference>
<dbReference type="InterPro" id="IPR001646">
    <property type="entry name" value="5peptide_repeat"/>
</dbReference>
<keyword evidence="5 8" id="KW-0067">ATP-binding</keyword>
<dbReference type="PANTHER" id="PTHR24363:SF0">
    <property type="entry name" value="SERINE_THREONINE KINASE LIKE DOMAIN CONTAINING 1"/>
    <property type="match status" value="1"/>
</dbReference>
<dbReference type="EC" id="2.7.11.1" evidence="8"/>
<reference evidence="13" key="1">
    <citation type="submission" date="2018-09" db="EMBL/GenBank/DDBJ databases">
        <title>Complete genome sequence of thermophilic cyanobacteria strain Thermosynechococcus elongatus PKUAC-SCTE542.</title>
        <authorList>
            <person name="Liang Y."/>
            <person name="Tang J."/>
            <person name="Daroch M."/>
        </authorList>
    </citation>
    <scope>NUCLEOTIDE SEQUENCE [LARGE SCALE GENOMIC DNA]</scope>
    <source>
        <strain evidence="13">E542</strain>
    </source>
</reference>
<dbReference type="KEGG" id="tsq:D3A95_00365"/>
<evidence type="ECO:0000256" key="1">
    <source>
        <dbReference type="ARBA" id="ARBA00022527"/>
    </source>
</evidence>
<dbReference type="GO" id="GO:0004674">
    <property type="term" value="F:protein serine/threonine kinase activity"/>
    <property type="evidence" value="ECO:0007669"/>
    <property type="project" value="UniProtKB-UniRule"/>
</dbReference>
<feature type="compositionally biased region" description="Polar residues" evidence="10">
    <location>
        <begin position="344"/>
        <end position="353"/>
    </location>
</feature>
<evidence type="ECO:0000256" key="9">
    <source>
        <dbReference type="PROSITE-ProRule" id="PRU10141"/>
    </source>
</evidence>
<dbReference type="Gene3D" id="1.10.510.10">
    <property type="entry name" value="Transferase(Phosphotransferase) domain 1"/>
    <property type="match status" value="1"/>
</dbReference>
<keyword evidence="13" id="KW-1185">Reference proteome</keyword>
<comment type="catalytic activity">
    <reaction evidence="6 8">
        <text>L-threonyl-[protein] + ATP = O-phospho-L-threonyl-[protein] + ADP + H(+)</text>
        <dbReference type="Rhea" id="RHEA:46608"/>
        <dbReference type="Rhea" id="RHEA-COMP:11060"/>
        <dbReference type="Rhea" id="RHEA-COMP:11605"/>
        <dbReference type="ChEBI" id="CHEBI:15378"/>
        <dbReference type="ChEBI" id="CHEBI:30013"/>
        <dbReference type="ChEBI" id="CHEBI:30616"/>
        <dbReference type="ChEBI" id="CHEBI:61977"/>
        <dbReference type="ChEBI" id="CHEBI:456216"/>
        <dbReference type="EC" id="2.7.11.1"/>
    </reaction>
</comment>
<evidence type="ECO:0000259" key="11">
    <source>
        <dbReference type="PROSITE" id="PS50011"/>
    </source>
</evidence>
<comment type="similarity">
    <text evidence="8">Belongs to the protein kinase superfamily. Ser/Thr protein kinase family.</text>
</comment>
<dbReference type="GO" id="GO:0005524">
    <property type="term" value="F:ATP binding"/>
    <property type="evidence" value="ECO:0007669"/>
    <property type="project" value="UniProtKB-UniRule"/>
</dbReference>
<dbReference type="AlphaFoldDB" id="A0A3B7MH66"/>
<keyword evidence="3 8" id="KW-0547">Nucleotide-binding</keyword>
<dbReference type="InterPro" id="IPR017441">
    <property type="entry name" value="Protein_kinase_ATP_BS"/>
</dbReference>
<accession>A0A3B7MH66</accession>
<dbReference type="Pfam" id="PF00805">
    <property type="entry name" value="Pentapeptide"/>
    <property type="match status" value="1"/>
</dbReference>
<keyword evidence="4 8" id="KW-0418">Kinase</keyword>
<feature type="domain" description="Protein kinase" evidence="11">
    <location>
        <begin position="34"/>
        <end position="300"/>
    </location>
</feature>
<feature type="region of interest" description="Disordered" evidence="10">
    <location>
        <begin position="319"/>
        <end position="384"/>
    </location>
</feature>
<evidence type="ECO:0000313" key="12">
    <source>
        <dbReference type="EMBL" id="AXY67180.1"/>
    </source>
</evidence>
<dbReference type="Proteomes" id="UP000261812">
    <property type="component" value="Chromosome"/>
</dbReference>
<dbReference type="InterPro" id="IPR000719">
    <property type="entry name" value="Prot_kinase_dom"/>
</dbReference>
<dbReference type="EMBL" id="CP032152">
    <property type="protein sequence ID" value="AXY67180.1"/>
    <property type="molecule type" value="Genomic_DNA"/>
</dbReference>
<feature type="binding site" evidence="9">
    <location>
        <position position="65"/>
    </location>
    <ligand>
        <name>ATP</name>
        <dbReference type="ChEBI" id="CHEBI:30616"/>
    </ligand>
</feature>
<evidence type="ECO:0000256" key="4">
    <source>
        <dbReference type="ARBA" id="ARBA00022777"/>
    </source>
</evidence>
<evidence type="ECO:0000313" key="13">
    <source>
        <dbReference type="Proteomes" id="UP000261812"/>
    </source>
</evidence>
<protein>
    <recommendedName>
        <fullName evidence="8">Serine/threonine-protein kinase B</fullName>
        <ecNumber evidence="8">2.7.11.1</ecNumber>
    </recommendedName>
</protein>